<evidence type="ECO:0000313" key="17">
    <source>
        <dbReference type="Proteomes" id="UP000823960"/>
    </source>
</evidence>
<dbReference type="InterPro" id="IPR001098">
    <property type="entry name" value="DNA-dir_DNA_pol_A_palm_dom"/>
</dbReference>
<dbReference type="PANTHER" id="PTHR10133:SF27">
    <property type="entry name" value="DNA POLYMERASE NU"/>
    <property type="match status" value="1"/>
</dbReference>
<dbReference type="InterPro" id="IPR008918">
    <property type="entry name" value="HhH2"/>
</dbReference>
<dbReference type="Gene3D" id="3.30.420.10">
    <property type="entry name" value="Ribonuclease H-like superfamily/Ribonuclease H"/>
    <property type="match status" value="1"/>
</dbReference>
<dbReference type="GO" id="GO:0003677">
    <property type="term" value="F:DNA binding"/>
    <property type="evidence" value="ECO:0007669"/>
    <property type="project" value="UniProtKB-UniRule"/>
</dbReference>
<evidence type="ECO:0000259" key="15">
    <source>
        <dbReference type="SMART" id="SM00482"/>
    </source>
</evidence>
<evidence type="ECO:0000256" key="2">
    <source>
        <dbReference type="ARBA" id="ARBA00012417"/>
    </source>
</evidence>
<name>A0A9D1NS51_9FIRM</name>
<evidence type="ECO:0000313" key="16">
    <source>
        <dbReference type="EMBL" id="HIV11109.1"/>
    </source>
</evidence>
<dbReference type="Gene3D" id="3.40.50.1010">
    <property type="entry name" value="5'-nuclease"/>
    <property type="match status" value="1"/>
</dbReference>
<dbReference type="FunFam" id="1.20.1060.10:FF:000001">
    <property type="entry name" value="DNA polymerase I"/>
    <property type="match status" value="1"/>
</dbReference>
<keyword evidence="5 13" id="KW-0548">Nucleotidyltransferase</keyword>
<dbReference type="NCBIfam" id="TIGR00593">
    <property type="entry name" value="pola"/>
    <property type="match status" value="1"/>
</dbReference>
<dbReference type="SUPFAM" id="SSF47807">
    <property type="entry name" value="5' to 3' exonuclease, C-terminal subdomain"/>
    <property type="match status" value="1"/>
</dbReference>
<dbReference type="SMART" id="SM00482">
    <property type="entry name" value="POLAc"/>
    <property type="match status" value="1"/>
</dbReference>
<dbReference type="Pfam" id="PF02739">
    <property type="entry name" value="5_3_exonuc_N"/>
    <property type="match status" value="1"/>
</dbReference>
<dbReference type="GO" id="GO:0006302">
    <property type="term" value="P:double-strand break repair"/>
    <property type="evidence" value="ECO:0007669"/>
    <property type="project" value="TreeGrafter"/>
</dbReference>
<evidence type="ECO:0000256" key="8">
    <source>
        <dbReference type="ARBA" id="ARBA00022932"/>
    </source>
</evidence>
<evidence type="ECO:0000256" key="9">
    <source>
        <dbReference type="ARBA" id="ARBA00023125"/>
    </source>
</evidence>
<keyword evidence="9 13" id="KW-0238">DNA-binding</keyword>
<evidence type="ECO:0000256" key="11">
    <source>
        <dbReference type="ARBA" id="ARBA00049244"/>
    </source>
</evidence>
<proteinExistence type="inferred from homology"/>
<keyword evidence="13" id="KW-0540">Nuclease</keyword>
<dbReference type="Pfam" id="PF00476">
    <property type="entry name" value="DNA_pol_A"/>
    <property type="match status" value="1"/>
</dbReference>
<dbReference type="PANTHER" id="PTHR10133">
    <property type="entry name" value="DNA POLYMERASE I"/>
    <property type="match status" value="1"/>
</dbReference>
<evidence type="ECO:0000256" key="6">
    <source>
        <dbReference type="ARBA" id="ARBA00022705"/>
    </source>
</evidence>
<dbReference type="Gene3D" id="1.10.150.20">
    <property type="entry name" value="5' to 3' exonuclease, C-terminal subdomain"/>
    <property type="match status" value="2"/>
</dbReference>
<dbReference type="InterPro" id="IPR002298">
    <property type="entry name" value="DNA_polymerase_A"/>
</dbReference>
<organism evidence="16 17">
    <name type="scientific">Candidatus Faeciplasma avium</name>
    <dbReference type="NCBI Taxonomy" id="2840798"/>
    <lineage>
        <taxon>Bacteria</taxon>
        <taxon>Bacillati</taxon>
        <taxon>Bacillota</taxon>
        <taxon>Clostridia</taxon>
        <taxon>Eubacteriales</taxon>
        <taxon>Oscillospiraceae</taxon>
        <taxon>Oscillospiraceae incertae sedis</taxon>
        <taxon>Candidatus Faeciplasma</taxon>
    </lineage>
</organism>
<dbReference type="SUPFAM" id="SSF88723">
    <property type="entry name" value="PIN domain-like"/>
    <property type="match status" value="1"/>
</dbReference>
<comment type="caution">
    <text evidence="16">The sequence shown here is derived from an EMBL/GenBank/DDBJ whole genome shotgun (WGS) entry which is preliminary data.</text>
</comment>
<dbReference type="InterPro" id="IPR018320">
    <property type="entry name" value="DNA_polymerase_1"/>
</dbReference>
<dbReference type="GO" id="GO:0006261">
    <property type="term" value="P:DNA-templated DNA replication"/>
    <property type="evidence" value="ECO:0007669"/>
    <property type="project" value="UniProtKB-UniRule"/>
</dbReference>
<dbReference type="InterPro" id="IPR036397">
    <property type="entry name" value="RNaseH_sf"/>
</dbReference>
<protein>
    <recommendedName>
        <fullName evidence="3 12">DNA polymerase I</fullName>
        <ecNumber evidence="2 12">2.7.7.7</ecNumber>
    </recommendedName>
</protein>
<dbReference type="PROSITE" id="PS00447">
    <property type="entry name" value="DNA_POLYMERASE_A"/>
    <property type="match status" value="1"/>
</dbReference>
<dbReference type="EMBL" id="DVOL01000077">
    <property type="protein sequence ID" value="HIV11109.1"/>
    <property type="molecule type" value="Genomic_DNA"/>
</dbReference>
<dbReference type="CDD" id="cd09898">
    <property type="entry name" value="H3TH_53EXO"/>
    <property type="match status" value="1"/>
</dbReference>
<evidence type="ECO:0000256" key="7">
    <source>
        <dbReference type="ARBA" id="ARBA00022763"/>
    </source>
</evidence>
<keyword evidence="10 13" id="KW-0234">DNA repair</keyword>
<dbReference type="Gene3D" id="3.30.70.370">
    <property type="match status" value="1"/>
</dbReference>
<feature type="domain" description="5'-3' exonuclease" evidence="14">
    <location>
        <begin position="1"/>
        <end position="259"/>
    </location>
</feature>
<evidence type="ECO:0000256" key="12">
    <source>
        <dbReference type="NCBIfam" id="TIGR00593"/>
    </source>
</evidence>
<dbReference type="Pfam" id="PF01367">
    <property type="entry name" value="5_3_exonuc"/>
    <property type="match status" value="1"/>
</dbReference>
<dbReference type="EC" id="2.7.7.7" evidence="2 12"/>
<evidence type="ECO:0000256" key="3">
    <source>
        <dbReference type="ARBA" id="ARBA00020311"/>
    </source>
</evidence>
<keyword evidence="13" id="KW-0269">Exonuclease</keyword>
<keyword evidence="7 13" id="KW-0227">DNA damage</keyword>
<comment type="catalytic activity">
    <reaction evidence="11 13">
        <text>DNA(n) + a 2'-deoxyribonucleoside 5'-triphosphate = DNA(n+1) + diphosphate</text>
        <dbReference type="Rhea" id="RHEA:22508"/>
        <dbReference type="Rhea" id="RHEA-COMP:17339"/>
        <dbReference type="Rhea" id="RHEA-COMP:17340"/>
        <dbReference type="ChEBI" id="CHEBI:33019"/>
        <dbReference type="ChEBI" id="CHEBI:61560"/>
        <dbReference type="ChEBI" id="CHEBI:173112"/>
        <dbReference type="EC" id="2.7.7.7"/>
    </reaction>
</comment>
<evidence type="ECO:0000259" key="14">
    <source>
        <dbReference type="SMART" id="SM00475"/>
    </source>
</evidence>
<dbReference type="NCBIfam" id="NF004397">
    <property type="entry name" value="PRK05755.1"/>
    <property type="match status" value="1"/>
</dbReference>
<keyword evidence="6 13" id="KW-0235">DNA replication</keyword>
<dbReference type="InterPro" id="IPR020046">
    <property type="entry name" value="5-3_exonucl_a-hlix_arch_N"/>
</dbReference>
<gene>
    <name evidence="13 16" type="primary">polA</name>
    <name evidence="16" type="ORF">IAD28_05405</name>
</gene>
<evidence type="ECO:0000256" key="13">
    <source>
        <dbReference type="RuleBase" id="RU004460"/>
    </source>
</evidence>
<dbReference type="InterPro" id="IPR002421">
    <property type="entry name" value="5-3_exonuclease"/>
</dbReference>
<dbReference type="FunFam" id="1.10.150.20:FF:000002">
    <property type="entry name" value="DNA polymerase I"/>
    <property type="match status" value="1"/>
</dbReference>
<dbReference type="InterPro" id="IPR020045">
    <property type="entry name" value="DNA_polI_H3TH"/>
</dbReference>
<comment type="function">
    <text evidence="13">In addition to polymerase activity, this DNA polymerase exhibits 5'-3' exonuclease activity.</text>
</comment>
<feature type="domain" description="DNA-directed DNA polymerase family A palm" evidence="15">
    <location>
        <begin position="602"/>
        <end position="813"/>
    </location>
</feature>
<dbReference type="PRINTS" id="PR00868">
    <property type="entry name" value="DNAPOLI"/>
</dbReference>
<dbReference type="FunFam" id="1.10.150.20:FF:000003">
    <property type="entry name" value="DNA polymerase I"/>
    <property type="match status" value="1"/>
</dbReference>
<dbReference type="InterPro" id="IPR019760">
    <property type="entry name" value="DNA-dir_DNA_pol_A_CS"/>
</dbReference>
<dbReference type="GO" id="GO:0003887">
    <property type="term" value="F:DNA-directed DNA polymerase activity"/>
    <property type="evidence" value="ECO:0007669"/>
    <property type="project" value="UniProtKB-UniRule"/>
</dbReference>
<dbReference type="InterPro" id="IPR043502">
    <property type="entry name" value="DNA/RNA_pol_sf"/>
</dbReference>
<keyword evidence="13" id="KW-0378">Hydrolase</keyword>
<keyword evidence="4 13" id="KW-0808">Transferase</keyword>
<dbReference type="InterPro" id="IPR036279">
    <property type="entry name" value="5-3_exonuclease_C_sf"/>
</dbReference>
<dbReference type="SMART" id="SM00279">
    <property type="entry name" value="HhH2"/>
    <property type="match status" value="1"/>
</dbReference>
<evidence type="ECO:0000256" key="1">
    <source>
        <dbReference type="ARBA" id="ARBA00007705"/>
    </source>
</evidence>
<sequence>MRLLLIDGNSILNRAFYGIKLLSTSRGFYTNAITGFMNIFLKEREIVKPDSVACAFDLKGPTFRHEKCAYYKAKRKPMPEELAMQLPKLREILSAMGIPVLELKGYEADDILGSVSALVAKNGGECVLLTGDRDSLQLIGEGVSVRLVTNKETIPFDEARFYSEYGTRPQALIDIKALMGDSSDNIPGVPGIGEKTALSLIREYGSIDGLYDSLGEAKLTPSVRAKLINGRASAYESRWLATIVRDAPVPQDMADYSCTEADQRLLSGLLTELEMFKLLERLGLEASSKPQAAKESHGENKALEPVCALDLDKSQLDIIDGESYFILDGAQLQIFYNGRVYYTEEEGLILAYFKKDCKKSAYEAKSAHKLAMKNGASLTGLEFACDIAGYLLNSQAGDYTLESLMASFGVFPDLKSRFGAAAALPELCRILRISLDEACLDKLYYDIELPLCEVLASMEVVGVRADSEGIKSFGEGLDGEIDRLRQEIYGVCGHEFNISSPKQLGEVLFGELGLPSGKKTKSGYSTSAEVLEALTDVHPVIGLVLEYRTLTKLKSTYVEGLLPLIDPDGRVRSEFKQTETRTGRISSANPNMQNIPVRKELGSQLRRFFTAAPGKLLIDADYSQIELRVLASVCGDERMISTFHSGKDIHTKTAAEVFGVPEEFVDHDMRRAAKAVNFGIIYGIGAYSLAKDLRAMNIGVSVAEADRYIKSYLETYPAVDSFMKSTVQFAEENGYVKTVFGRRRYIPELKSSNRNLQAFGKRAAMNAPIQGAAADIIKLAMVKVYRSLKEEGLDARLILQVHDELIVEASAESADKAQELLKREMESAASLRVPLLVELGRGKSWLEAKE</sequence>
<evidence type="ECO:0000256" key="4">
    <source>
        <dbReference type="ARBA" id="ARBA00022679"/>
    </source>
</evidence>
<reference evidence="16" key="1">
    <citation type="submission" date="2020-10" db="EMBL/GenBank/DDBJ databases">
        <authorList>
            <person name="Gilroy R."/>
        </authorList>
    </citation>
    <scope>NUCLEOTIDE SEQUENCE</scope>
    <source>
        <strain evidence="16">1370</strain>
    </source>
</reference>
<dbReference type="AlphaFoldDB" id="A0A9D1NS51"/>
<dbReference type="CDD" id="cd08637">
    <property type="entry name" value="DNA_pol_A_pol_I_C"/>
    <property type="match status" value="1"/>
</dbReference>
<dbReference type="CDD" id="cd09859">
    <property type="entry name" value="PIN_53EXO"/>
    <property type="match status" value="1"/>
</dbReference>
<evidence type="ECO:0000256" key="10">
    <source>
        <dbReference type="ARBA" id="ARBA00023204"/>
    </source>
</evidence>
<accession>A0A9D1NS51</accession>
<keyword evidence="8 13" id="KW-0239">DNA-directed DNA polymerase</keyword>
<comment type="subunit">
    <text evidence="13">Single-chain monomer with multiple functions.</text>
</comment>
<dbReference type="Proteomes" id="UP000823960">
    <property type="component" value="Unassembled WGS sequence"/>
</dbReference>
<reference evidence="16" key="2">
    <citation type="journal article" date="2021" name="PeerJ">
        <title>Extensive microbial diversity within the chicken gut microbiome revealed by metagenomics and culture.</title>
        <authorList>
            <person name="Gilroy R."/>
            <person name="Ravi A."/>
            <person name="Getino M."/>
            <person name="Pursley I."/>
            <person name="Horton D.L."/>
            <person name="Alikhan N.F."/>
            <person name="Baker D."/>
            <person name="Gharbi K."/>
            <person name="Hall N."/>
            <person name="Watson M."/>
            <person name="Adriaenssens E.M."/>
            <person name="Foster-Nyarko E."/>
            <person name="Jarju S."/>
            <person name="Secka A."/>
            <person name="Antonio M."/>
            <person name="Oren A."/>
            <person name="Chaudhuri R.R."/>
            <person name="La Ragione R."/>
            <person name="Hildebrand F."/>
            <person name="Pallen M.J."/>
        </authorList>
    </citation>
    <scope>NUCLEOTIDE SEQUENCE</scope>
    <source>
        <strain evidence="16">1370</strain>
    </source>
</reference>
<evidence type="ECO:0000256" key="5">
    <source>
        <dbReference type="ARBA" id="ARBA00022695"/>
    </source>
</evidence>
<dbReference type="Gene3D" id="1.20.1060.10">
    <property type="entry name" value="Taq DNA Polymerase, Chain T, domain 4"/>
    <property type="match status" value="1"/>
</dbReference>
<dbReference type="GO" id="GO:0008409">
    <property type="term" value="F:5'-3' exonuclease activity"/>
    <property type="evidence" value="ECO:0007669"/>
    <property type="project" value="UniProtKB-UniRule"/>
</dbReference>
<comment type="similarity">
    <text evidence="1 13">Belongs to the DNA polymerase type-A family.</text>
</comment>
<dbReference type="SUPFAM" id="SSF56672">
    <property type="entry name" value="DNA/RNA polymerases"/>
    <property type="match status" value="1"/>
</dbReference>
<dbReference type="SMART" id="SM00475">
    <property type="entry name" value="53EXOc"/>
    <property type="match status" value="1"/>
</dbReference>
<dbReference type="InterPro" id="IPR029060">
    <property type="entry name" value="PIN-like_dom_sf"/>
</dbReference>